<accession>A0ACD5Y4Y9</accession>
<dbReference type="Proteomes" id="UP001732700">
    <property type="component" value="Chromosome 5D"/>
</dbReference>
<protein>
    <submittedName>
        <fullName evidence="1">Uncharacterized protein</fullName>
    </submittedName>
</protein>
<organism evidence="1 2">
    <name type="scientific">Avena sativa</name>
    <name type="common">Oat</name>
    <dbReference type="NCBI Taxonomy" id="4498"/>
    <lineage>
        <taxon>Eukaryota</taxon>
        <taxon>Viridiplantae</taxon>
        <taxon>Streptophyta</taxon>
        <taxon>Embryophyta</taxon>
        <taxon>Tracheophyta</taxon>
        <taxon>Spermatophyta</taxon>
        <taxon>Magnoliopsida</taxon>
        <taxon>Liliopsida</taxon>
        <taxon>Poales</taxon>
        <taxon>Poaceae</taxon>
        <taxon>BOP clade</taxon>
        <taxon>Pooideae</taxon>
        <taxon>Poodae</taxon>
        <taxon>Poeae</taxon>
        <taxon>Poeae Chloroplast Group 1 (Aveneae type)</taxon>
        <taxon>Aveninae</taxon>
        <taxon>Avena</taxon>
    </lineage>
</organism>
<sequence>MFLSVLVEDVLFLQKVEEEDRLSALTDDILISILGTFDLATAARTSVLSTRWRDLPWLLPELKLHVTDFLAAPCPAAPCQIDQAMAALTGATGSFLAQSRNKRTINKLCLKLYPMGNHYRDIGLLVRDAIDGKIVKRLELAILNEKGLRDTNHESMVQQARDVVGFFNAYPSVLPCLTRLHLYNVRLAEGDMHHLLFDTCKQLLHLSLDHCDTGEGSVWKINAPDSNLRVLQVNLTSLKRAEVLCLPKLERLRWQHWVCYEAPLCFGSVPSLEEICLFCSATLSHQEFSLSQVLRGAANIHTLTLSFHGEKIWMQPEGKQLCTAFNRLKKLSIHGIYMKFDLLWILYLLEAAPSVEMFDIEMFFHPCREGNEERIRHFGTQKVKPSWNMPRFTSCNKWQLKEFQFAGFKPLLEQHLLFVSTMMRRAPDLKSVLLTDGKASCKRCKAMVTIPPRVGGIFPTQRHEQESIAKQLRDGVSSLAHIIFRTSGSTVVL</sequence>
<reference evidence="1" key="2">
    <citation type="submission" date="2025-09" db="UniProtKB">
        <authorList>
            <consortium name="EnsemblPlants"/>
        </authorList>
    </citation>
    <scope>IDENTIFICATION</scope>
</reference>
<reference evidence="1" key="1">
    <citation type="submission" date="2021-05" db="EMBL/GenBank/DDBJ databases">
        <authorList>
            <person name="Scholz U."/>
            <person name="Mascher M."/>
            <person name="Fiebig A."/>
        </authorList>
    </citation>
    <scope>NUCLEOTIDE SEQUENCE [LARGE SCALE GENOMIC DNA]</scope>
</reference>
<evidence type="ECO:0000313" key="1">
    <source>
        <dbReference type="EnsemblPlants" id="AVESA.00010b.r2.5DG0943030.1.CDS"/>
    </source>
</evidence>
<proteinExistence type="predicted"/>
<dbReference type="EnsemblPlants" id="AVESA.00010b.r2.5DG0943030.1">
    <property type="protein sequence ID" value="AVESA.00010b.r2.5DG0943030.1.CDS"/>
    <property type="gene ID" value="AVESA.00010b.r2.5DG0943030"/>
</dbReference>
<keyword evidence="2" id="KW-1185">Reference proteome</keyword>
<evidence type="ECO:0000313" key="2">
    <source>
        <dbReference type="Proteomes" id="UP001732700"/>
    </source>
</evidence>
<name>A0ACD5Y4Y9_AVESA</name>